<reference evidence="1 2" key="1">
    <citation type="submission" date="2018-05" db="EMBL/GenBank/DDBJ databases">
        <title>Micromonospora from Atacama Desert.</title>
        <authorList>
            <person name="Carro L."/>
            <person name="Goodfellow M."/>
            <person name="Klenk H.-P."/>
        </authorList>
    </citation>
    <scope>NUCLEOTIDE SEQUENCE [LARGE SCALE GENOMIC DNA]</scope>
    <source>
        <strain evidence="1 2">LB41</strain>
    </source>
</reference>
<gene>
    <name evidence="1" type="ORF">DLJ60_24710</name>
</gene>
<evidence type="ECO:0000313" key="2">
    <source>
        <dbReference type="Proteomes" id="UP000274694"/>
    </source>
</evidence>
<name>A0ABX9XXS5_MICCH</name>
<dbReference type="EMBL" id="QGTA01000250">
    <property type="protein sequence ID" value="RQW88413.1"/>
    <property type="molecule type" value="Genomic_DNA"/>
</dbReference>
<dbReference type="Proteomes" id="UP000274694">
    <property type="component" value="Unassembled WGS sequence"/>
</dbReference>
<protein>
    <submittedName>
        <fullName evidence="1">Uncharacterized protein</fullName>
    </submittedName>
</protein>
<organism evidence="1 2">
    <name type="scientific">Micromonospora chalcea</name>
    <dbReference type="NCBI Taxonomy" id="1874"/>
    <lineage>
        <taxon>Bacteria</taxon>
        <taxon>Bacillati</taxon>
        <taxon>Actinomycetota</taxon>
        <taxon>Actinomycetes</taxon>
        <taxon>Micromonosporales</taxon>
        <taxon>Micromonosporaceae</taxon>
        <taxon>Micromonospora</taxon>
    </lineage>
</organism>
<accession>A0ABX9XXS5</accession>
<sequence length="112" mass="12281">MVGYDFLALYLSVTEEFDDNVQVLEVLERFEQDCASLEEALSRLWGPAESVDLRPYMDLMVRGESVPELPGFLLGVMSDVAVWRFADRSICVGVGVSDTHGPVVLVAAAGEL</sequence>
<evidence type="ECO:0000313" key="1">
    <source>
        <dbReference type="EMBL" id="RQW88413.1"/>
    </source>
</evidence>
<proteinExistence type="predicted"/>
<comment type="caution">
    <text evidence="1">The sequence shown here is derived from an EMBL/GenBank/DDBJ whole genome shotgun (WGS) entry which is preliminary data.</text>
</comment>
<keyword evidence="2" id="KW-1185">Reference proteome</keyword>